<sequence length="213" mass="23111">MPRPDTDLELVAAGTAFFDAALARVRDEDLAGPSLLPGWTRAHVAAHIAYNAAGLRRLADWAATGIEQTMYPSQEGRDAEIEEGAALPAAQLREFVAETGAALAERWAQLPEEAWDATVGAAHRGEFFPESFTVWMRCRETWLHAMDLNAGDSWDDLPADLSERLHAEITGGWDSVPEVQGSIGAKLAWAAGRSDEGVRTPAGDRPAPAPRWR</sequence>
<accession>A0A7K1FT49</accession>
<comment type="caution">
    <text evidence="3">The sequence shown here is derived from an EMBL/GenBank/DDBJ whole genome shotgun (WGS) entry which is preliminary data.</text>
</comment>
<organism evidence="3 4">
    <name type="scientific">Nakamurella alba</name>
    <dbReference type="NCBI Taxonomy" id="2665158"/>
    <lineage>
        <taxon>Bacteria</taxon>
        <taxon>Bacillati</taxon>
        <taxon>Actinomycetota</taxon>
        <taxon>Actinomycetes</taxon>
        <taxon>Nakamurellales</taxon>
        <taxon>Nakamurellaceae</taxon>
        <taxon>Nakamurella</taxon>
    </lineage>
</organism>
<dbReference type="AlphaFoldDB" id="A0A7K1FT49"/>
<dbReference type="GO" id="GO:0016853">
    <property type="term" value="F:isomerase activity"/>
    <property type="evidence" value="ECO:0007669"/>
    <property type="project" value="UniProtKB-KW"/>
</dbReference>
<dbReference type="InterPro" id="IPR017517">
    <property type="entry name" value="Maleyloyr_isom"/>
</dbReference>
<evidence type="ECO:0000259" key="2">
    <source>
        <dbReference type="Pfam" id="PF11716"/>
    </source>
</evidence>
<proteinExistence type="predicted"/>
<name>A0A7K1FT49_9ACTN</name>
<feature type="region of interest" description="Disordered" evidence="1">
    <location>
        <begin position="192"/>
        <end position="213"/>
    </location>
</feature>
<protein>
    <submittedName>
        <fullName evidence="3">Maleylpyruvate isomerase family mycothiol-dependent enzyme</fullName>
    </submittedName>
</protein>
<dbReference type="InterPro" id="IPR034660">
    <property type="entry name" value="DinB/YfiT-like"/>
</dbReference>
<dbReference type="EMBL" id="WLYK01000018">
    <property type="protein sequence ID" value="MTD17308.1"/>
    <property type="molecule type" value="Genomic_DNA"/>
</dbReference>
<keyword evidence="4" id="KW-1185">Reference proteome</keyword>
<keyword evidence="3" id="KW-0670">Pyruvate</keyword>
<keyword evidence="3" id="KW-0413">Isomerase</keyword>
<dbReference type="SUPFAM" id="SSF109854">
    <property type="entry name" value="DinB/YfiT-like putative metalloenzymes"/>
    <property type="match status" value="1"/>
</dbReference>
<dbReference type="GO" id="GO:0046872">
    <property type="term" value="F:metal ion binding"/>
    <property type="evidence" value="ECO:0007669"/>
    <property type="project" value="InterPro"/>
</dbReference>
<dbReference type="Proteomes" id="UP000460221">
    <property type="component" value="Unassembled WGS sequence"/>
</dbReference>
<feature type="domain" description="Mycothiol-dependent maleylpyruvate isomerase metal-binding" evidence="2">
    <location>
        <begin position="12"/>
        <end position="148"/>
    </location>
</feature>
<evidence type="ECO:0000313" key="4">
    <source>
        <dbReference type="Proteomes" id="UP000460221"/>
    </source>
</evidence>
<dbReference type="InterPro" id="IPR024344">
    <property type="entry name" value="MDMPI_metal-binding"/>
</dbReference>
<gene>
    <name evidence="3" type="ORF">GIS00_25585</name>
</gene>
<reference evidence="3 4" key="1">
    <citation type="submission" date="2019-11" db="EMBL/GenBank/DDBJ databases">
        <authorList>
            <person name="Jiang L.-Q."/>
        </authorList>
    </citation>
    <scope>NUCLEOTIDE SEQUENCE [LARGE SCALE GENOMIC DNA]</scope>
    <source>
        <strain evidence="3 4">YIM 132087</strain>
    </source>
</reference>
<dbReference type="Pfam" id="PF11716">
    <property type="entry name" value="MDMPI_N"/>
    <property type="match status" value="1"/>
</dbReference>
<dbReference type="Gene3D" id="1.20.120.450">
    <property type="entry name" value="dinb family like domain"/>
    <property type="match status" value="1"/>
</dbReference>
<dbReference type="NCBIfam" id="TIGR03083">
    <property type="entry name" value="maleylpyruvate isomerase family mycothiol-dependent enzyme"/>
    <property type="match status" value="1"/>
</dbReference>
<evidence type="ECO:0000256" key="1">
    <source>
        <dbReference type="SAM" id="MobiDB-lite"/>
    </source>
</evidence>
<evidence type="ECO:0000313" key="3">
    <source>
        <dbReference type="EMBL" id="MTD17308.1"/>
    </source>
</evidence>
<dbReference type="RefSeq" id="WP_154771307.1">
    <property type="nucleotide sequence ID" value="NZ_WLYK01000018.1"/>
</dbReference>